<accession>A0A8J2U204</accession>
<dbReference type="CDD" id="cd01392">
    <property type="entry name" value="HTH_LacI"/>
    <property type="match status" value="1"/>
</dbReference>
<dbReference type="RefSeq" id="WP_087504310.1">
    <property type="nucleotide sequence ID" value="NZ_BMDX01000001.1"/>
</dbReference>
<dbReference type="GO" id="GO:0003700">
    <property type="term" value="F:DNA-binding transcription factor activity"/>
    <property type="evidence" value="ECO:0007669"/>
    <property type="project" value="TreeGrafter"/>
</dbReference>
<keyword evidence="3" id="KW-0804">Transcription</keyword>
<reference evidence="6" key="1">
    <citation type="journal article" date="2019" name="Int. J. Syst. Evol. Microbiol.">
        <title>The Global Catalogue of Microorganisms (GCM) 10K type strain sequencing project: providing services to taxonomists for standard genome sequencing and annotation.</title>
        <authorList>
            <consortium name="The Broad Institute Genomics Platform"/>
            <consortium name="The Broad Institute Genome Sequencing Center for Infectious Disease"/>
            <person name="Wu L."/>
            <person name="Ma J."/>
        </authorList>
    </citation>
    <scope>NUCLEOTIDE SEQUENCE [LARGE SCALE GENOMIC DNA]</scope>
    <source>
        <strain evidence="6">CGMCC 1.10130</strain>
    </source>
</reference>
<evidence type="ECO:0000256" key="2">
    <source>
        <dbReference type="ARBA" id="ARBA00023125"/>
    </source>
</evidence>
<keyword evidence="6" id="KW-1185">Reference proteome</keyword>
<dbReference type="InterPro" id="IPR010982">
    <property type="entry name" value="Lambda_DNA-bd_dom_sf"/>
</dbReference>
<dbReference type="InterPro" id="IPR000843">
    <property type="entry name" value="HTH_LacI"/>
</dbReference>
<dbReference type="InterPro" id="IPR028082">
    <property type="entry name" value="Peripla_BP_I"/>
</dbReference>
<evidence type="ECO:0000313" key="6">
    <source>
        <dbReference type="Proteomes" id="UP000619743"/>
    </source>
</evidence>
<dbReference type="Proteomes" id="UP000619743">
    <property type="component" value="Unassembled WGS sequence"/>
</dbReference>
<evidence type="ECO:0000313" key="5">
    <source>
        <dbReference type="EMBL" id="GGA65077.1"/>
    </source>
</evidence>
<dbReference type="SUPFAM" id="SSF53822">
    <property type="entry name" value="Periplasmic binding protein-like I"/>
    <property type="match status" value="1"/>
</dbReference>
<proteinExistence type="predicted"/>
<keyword evidence="1" id="KW-0805">Transcription regulation</keyword>
<dbReference type="PANTHER" id="PTHR30146:SF109">
    <property type="entry name" value="HTH-TYPE TRANSCRIPTIONAL REGULATOR GALS"/>
    <property type="match status" value="1"/>
</dbReference>
<feature type="domain" description="HTH lacI-type" evidence="4">
    <location>
        <begin position="2"/>
        <end position="56"/>
    </location>
</feature>
<dbReference type="AlphaFoldDB" id="A0A8J2U204"/>
<dbReference type="Gene3D" id="1.10.260.40">
    <property type="entry name" value="lambda repressor-like DNA-binding domains"/>
    <property type="match status" value="1"/>
</dbReference>
<dbReference type="PANTHER" id="PTHR30146">
    <property type="entry name" value="LACI-RELATED TRANSCRIPTIONAL REPRESSOR"/>
    <property type="match status" value="1"/>
</dbReference>
<dbReference type="OrthoDB" id="9798934at2"/>
<keyword evidence="2" id="KW-0238">DNA-binding</keyword>
<dbReference type="PROSITE" id="PS50932">
    <property type="entry name" value="HTH_LACI_2"/>
    <property type="match status" value="1"/>
</dbReference>
<dbReference type="PRINTS" id="PR00036">
    <property type="entry name" value="HTHLACI"/>
</dbReference>
<comment type="caution">
    <text evidence="5">The sequence shown here is derived from an EMBL/GenBank/DDBJ whole genome shotgun (WGS) entry which is preliminary data.</text>
</comment>
<dbReference type="EMBL" id="BMDX01000001">
    <property type="protein sequence ID" value="GGA65077.1"/>
    <property type="molecule type" value="Genomic_DNA"/>
</dbReference>
<dbReference type="Pfam" id="PF00356">
    <property type="entry name" value="LacI"/>
    <property type="match status" value="1"/>
</dbReference>
<sequence>MATIYEVSKLAGVSLATVSRVMNQNAYVTDATKQKVLDAMKELDYRPNSAAQSLALNRSDSVGVLVAELDGPFYGPVMAGVESELRKAGKHVIIAAGHDDEDTEKDGVEFLIGRGCDALILLAETLTDEYLVELSKRDTPFVMLNRSTKTLESQCITLDNQLGGYLATKLLIDQGHRDIAYISGPLWKHDAEDRFAGHKQALEEAGIDLDPGLIFESDYREAGGSSGLLQLLNSGRKFTALACANDEMASGAMISAMQKGIRIPDELSIVGFDNVHYARLLSPSLTTVEFPINEMGKMAARWVLKNAYGKTKLTYNNYFSPKLIQRHSSKPPATQ</sequence>
<dbReference type="GO" id="GO:0000976">
    <property type="term" value="F:transcription cis-regulatory region binding"/>
    <property type="evidence" value="ECO:0007669"/>
    <property type="project" value="TreeGrafter"/>
</dbReference>
<dbReference type="Gene3D" id="3.40.50.2300">
    <property type="match status" value="2"/>
</dbReference>
<name>A0A8J2U204_9GAMM</name>
<dbReference type="CDD" id="cd06270">
    <property type="entry name" value="PBP1_GalS-like"/>
    <property type="match status" value="1"/>
</dbReference>
<evidence type="ECO:0000256" key="3">
    <source>
        <dbReference type="ARBA" id="ARBA00023163"/>
    </source>
</evidence>
<dbReference type="SUPFAM" id="SSF47413">
    <property type="entry name" value="lambda repressor-like DNA-binding domains"/>
    <property type="match status" value="1"/>
</dbReference>
<dbReference type="Pfam" id="PF13377">
    <property type="entry name" value="Peripla_BP_3"/>
    <property type="match status" value="1"/>
</dbReference>
<evidence type="ECO:0000256" key="1">
    <source>
        <dbReference type="ARBA" id="ARBA00023015"/>
    </source>
</evidence>
<evidence type="ECO:0000259" key="4">
    <source>
        <dbReference type="PROSITE" id="PS50932"/>
    </source>
</evidence>
<dbReference type="InterPro" id="IPR046335">
    <property type="entry name" value="LacI/GalR-like_sensor"/>
</dbReference>
<organism evidence="5 6">
    <name type="scientific">Neiella marina</name>
    <dbReference type="NCBI Taxonomy" id="508461"/>
    <lineage>
        <taxon>Bacteria</taxon>
        <taxon>Pseudomonadati</taxon>
        <taxon>Pseudomonadota</taxon>
        <taxon>Gammaproteobacteria</taxon>
        <taxon>Alteromonadales</taxon>
        <taxon>Echinimonadaceae</taxon>
        <taxon>Neiella</taxon>
    </lineage>
</organism>
<protein>
    <submittedName>
        <fullName evidence="5">Repressor</fullName>
    </submittedName>
</protein>
<gene>
    <name evidence="5" type="ORF">GCM10011369_03120</name>
</gene>
<dbReference type="SMART" id="SM00354">
    <property type="entry name" value="HTH_LACI"/>
    <property type="match status" value="1"/>
</dbReference>